<dbReference type="RefSeq" id="WP_143311842.1">
    <property type="nucleotide sequence ID" value="NZ_FZMP01000215.1"/>
</dbReference>
<evidence type="ECO:0000313" key="2">
    <source>
        <dbReference type="Proteomes" id="UP000218615"/>
    </source>
</evidence>
<evidence type="ECO:0000313" key="1">
    <source>
        <dbReference type="EMBL" id="SNQ62311.1"/>
    </source>
</evidence>
<dbReference type="EMBL" id="FZMP01000215">
    <property type="protein sequence ID" value="SNQ62311.1"/>
    <property type="molecule type" value="Genomic_DNA"/>
</dbReference>
<dbReference type="Proteomes" id="UP000218615">
    <property type="component" value="Unassembled WGS sequence"/>
</dbReference>
<keyword evidence="2" id="KW-1185">Reference proteome</keyword>
<protein>
    <submittedName>
        <fullName evidence="1">Uncharacterized protein</fullName>
    </submittedName>
</protein>
<dbReference type="AlphaFoldDB" id="A0A284VSQ4"/>
<sequence length="89" mass="9820">MTICIASICENPQDPKIVFSADRMVTDSNGLTFEHGVPKISALTKNHFIMSAGRSSEADQIIQNVGAILSSYEEERLEYLTIKETVDLS</sequence>
<reference evidence="2" key="1">
    <citation type="submission" date="2017-06" db="EMBL/GenBank/DDBJ databases">
        <authorList>
            <person name="Cremers G."/>
        </authorList>
    </citation>
    <scope>NUCLEOTIDE SEQUENCE [LARGE SCALE GENOMIC DNA]</scope>
</reference>
<name>A0A284VSQ4_9EURY</name>
<proteinExistence type="predicted"/>
<gene>
    <name evidence="1" type="ORF">MNV_670017</name>
</gene>
<organism evidence="1 2">
    <name type="scientific">Candidatus Methanoperedens nitratireducens</name>
    <dbReference type="NCBI Taxonomy" id="1392998"/>
    <lineage>
        <taxon>Archaea</taxon>
        <taxon>Methanobacteriati</taxon>
        <taxon>Methanobacteriota</taxon>
        <taxon>Stenosarchaea group</taxon>
        <taxon>Methanomicrobia</taxon>
        <taxon>Methanosarcinales</taxon>
        <taxon>ANME-2 cluster</taxon>
        <taxon>Candidatus Methanoperedentaceae</taxon>
        <taxon>Candidatus Methanoperedens</taxon>
    </lineage>
</organism>
<accession>A0A284VSQ4</accession>